<protein>
    <recommendedName>
        <fullName evidence="9">Glycosyltransferase RgtA/B/C/D-like domain-containing protein</fullName>
    </recommendedName>
</protein>
<sequence>MTVSTTVTGPETATREHAAVVPFRWKPVLAVSLALTAVLLALAGRYGYYMDELYFRVAGDHLGWGYVDQPPLVALLAKAQTALFGDTLFAIRVVPALLAGLSVWVAAHLARELGGGGGAQVLAASAAAGTLATMAAGHVLHPTAVDHVVWVTLCWLLVRLLRTRDSRLWLAIGAVVGIGLLAKYLVVLLVAGLVAGLLVAGPRQVLRDRFLALGAGLGLLIALPVLVWQAPHGWPQFSMASEMSEPLSVGGAVNFLIGQPLMTGLFLTPVWIAGLTGLLRRPQWRDYRALAVAYLVIAVVLLLVGGFGRYTEGLLTSLTAAGCVPAAAWVRTVPRRIVLAAAVVVNAVLAAVMCLPVLPASAYAEDSPLAGFGDAQLGQTGWEELTEQVATVYRGLPPAERARAIVYGQNYAEAGAVDRFGPARGLPPAYSGLNSYHDFGRPADDRTVVLAVGVDPAAFGRHFARCVPAATLHFALPHLEEGKPVLLCHDPVQPWDRLWPQLRWVGTF</sequence>
<keyword evidence="6 8" id="KW-1133">Transmembrane helix</keyword>
<keyword evidence="2" id="KW-1003">Cell membrane</keyword>
<dbReference type="PANTHER" id="PTHR33908:SF11">
    <property type="entry name" value="MEMBRANE PROTEIN"/>
    <property type="match status" value="1"/>
</dbReference>
<evidence type="ECO:0000256" key="8">
    <source>
        <dbReference type="SAM" id="Phobius"/>
    </source>
</evidence>
<feature type="transmembrane region" description="Helical" evidence="8">
    <location>
        <begin position="28"/>
        <end position="48"/>
    </location>
</feature>
<evidence type="ECO:0000259" key="9">
    <source>
        <dbReference type="Pfam" id="PF13231"/>
    </source>
</evidence>
<evidence type="ECO:0000256" key="6">
    <source>
        <dbReference type="ARBA" id="ARBA00022989"/>
    </source>
</evidence>
<dbReference type="Pfam" id="PF13231">
    <property type="entry name" value="PMT_2"/>
    <property type="match status" value="1"/>
</dbReference>
<evidence type="ECO:0000256" key="5">
    <source>
        <dbReference type="ARBA" id="ARBA00022692"/>
    </source>
</evidence>
<keyword evidence="5 8" id="KW-0812">Transmembrane</keyword>
<evidence type="ECO:0000256" key="4">
    <source>
        <dbReference type="ARBA" id="ARBA00022679"/>
    </source>
</evidence>
<feature type="transmembrane region" description="Helical" evidence="8">
    <location>
        <begin position="88"/>
        <end position="107"/>
    </location>
</feature>
<evidence type="ECO:0000256" key="1">
    <source>
        <dbReference type="ARBA" id="ARBA00004651"/>
    </source>
</evidence>
<evidence type="ECO:0000313" key="11">
    <source>
        <dbReference type="Proteomes" id="UP000649955"/>
    </source>
</evidence>
<reference evidence="11" key="1">
    <citation type="journal article" date="2019" name="Int. J. Syst. Evol. Microbiol.">
        <title>The Global Catalogue of Microorganisms (GCM) 10K type strain sequencing project: providing services to taxonomists for standard genome sequencing and annotation.</title>
        <authorList>
            <consortium name="The Broad Institute Genomics Platform"/>
            <consortium name="The Broad Institute Genome Sequencing Center for Infectious Disease"/>
            <person name="Wu L."/>
            <person name="Ma J."/>
        </authorList>
    </citation>
    <scope>NUCLEOTIDE SEQUENCE [LARGE SCALE GENOMIC DNA]</scope>
    <source>
        <strain evidence="11">CGMCC 4.7680</strain>
    </source>
</reference>
<feature type="transmembrane region" description="Helical" evidence="8">
    <location>
        <begin position="168"/>
        <end position="198"/>
    </location>
</feature>
<keyword evidence="7 8" id="KW-0472">Membrane</keyword>
<organism evidence="10 11">
    <name type="scientific">Amycolatopsis bullii</name>
    <dbReference type="NCBI Taxonomy" id="941987"/>
    <lineage>
        <taxon>Bacteria</taxon>
        <taxon>Bacillati</taxon>
        <taxon>Actinomycetota</taxon>
        <taxon>Actinomycetes</taxon>
        <taxon>Pseudonocardiales</taxon>
        <taxon>Pseudonocardiaceae</taxon>
        <taxon>Amycolatopsis</taxon>
    </lineage>
</organism>
<dbReference type="Proteomes" id="UP000649955">
    <property type="component" value="Unassembled WGS sequence"/>
</dbReference>
<keyword evidence="3" id="KW-0328">Glycosyltransferase</keyword>
<accession>A0ABQ3JYB8</accession>
<dbReference type="InterPro" id="IPR050297">
    <property type="entry name" value="LipidA_mod_glycosyltrf_83"/>
</dbReference>
<keyword evidence="11" id="KW-1185">Reference proteome</keyword>
<dbReference type="PANTHER" id="PTHR33908">
    <property type="entry name" value="MANNOSYLTRANSFERASE YKCB-RELATED"/>
    <property type="match status" value="1"/>
</dbReference>
<evidence type="ECO:0000256" key="7">
    <source>
        <dbReference type="ARBA" id="ARBA00023136"/>
    </source>
</evidence>
<evidence type="ECO:0000313" key="10">
    <source>
        <dbReference type="EMBL" id="GHF94768.1"/>
    </source>
</evidence>
<feature type="transmembrane region" description="Helical" evidence="8">
    <location>
        <begin position="287"/>
        <end position="307"/>
    </location>
</feature>
<feature type="transmembrane region" description="Helical" evidence="8">
    <location>
        <begin position="251"/>
        <end position="275"/>
    </location>
</feature>
<comment type="caution">
    <text evidence="10">The sequence shown here is derived from an EMBL/GenBank/DDBJ whole genome shotgun (WGS) entry which is preliminary data.</text>
</comment>
<dbReference type="InterPro" id="IPR038731">
    <property type="entry name" value="RgtA/B/C-like"/>
</dbReference>
<evidence type="ECO:0000256" key="2">
    <source>
        <dbReference type="ARBA" id="ARBA00022475"/>
    </source>
</evidence>
<name>A0ABQ3JYB8_9PSEU</name>
<comment type="subcellular location">
    <subcellularLocation>
        <location evidence="1">Cell membrane</location>
        <topology evidence="1">Multi-pass membrane protein</topology>
    </subcellularLocation>
</comment>
<proteinExistence type="predicted"/>
<feature type="transmembrane region" description="Helical" evidence="8">
    <location>
        <begin position="210"/>
        <end position="231"/>
    </location>
</feature>
<dbReference type="EMBL" id="BNAW01000002">
    <property type="protein sequence ID" value="GHF94768.1"/>
    <property type="molecule type" value="Genomic_DNA"/>
</dbReference>
<evidence type="ECO:0000256" key="3">
    <source>
        <dbReference type="ARBA" id="ARBA00022676"/>
    </source>
</evidence>
<feature type="transmembrane region" description="Helical" evidence="8">
    <location>
        <begin position="313"/>
        <end position="330"/>
    </location>
</feature>
<feature type="domain" description="Glycosyltransferase RgtA/B/C/D-like" evidence="9">
    <location>
        <begin position="68"/>
        <end position="228"/>
    </location>
</feature>
<gene>
    <name evidence="10" type="ORF">GCM10017567_06580</name>
</gene>
<feature type="transmembrane region" description="Helical" evidence="8">
    <location>
        <begin position="337"/>
        <end position="358"/>
    </location>
</feature>
<keyword evidence="4" id="KW-0808">Transferase</keyword>